<feature type="non-terminal residue" evidence="8">
    <location>
        <position position="1"/>
    </location>
</feature>
<feature type="transmembrane region" description="Helical" evidence="6">
    <location>
        <begin position="279"/>
        <end position="300"/>
    </location>
</feature>
<dbReference type="Pfam" id="PF07690">
    <property type="entry name" value="MFS_1"/>
    <property type="match status" value="1"/>
</dbReference>
<dbReference type="InterPro" id="IPR011701">
    <property type="entry name" value="MFS"/>
</dbReference>
<evidence type="ECO:0000256" key="2">
    <source>
        <dbReference type="ARBA" id="ARBA00022448"/>
    </source>
</evidence>
<dbReference type="GO" id="GO:0000329">
    <property type="term" value="C:fungal-type vacuole membrane"/>
    <property type="evidence" value="ECO:0007669"/>
    <property type="project" value="TreeGrafter"/>
</dbReference>
<dbReference type="HOGENOM" id="CLU_000960_22_3_1"/>
<evidence type="ECO:0000313" key="8">
    <source>
        <dbReference type="EMBL" id="EGG05049.1"/>
    </source>
</evidence>
<evidence type="ECO:0000259" key="7">
    <source>
        <dbReference type="PROSITE" id="PS50850"/>
    </source>
</evidence>
<keyword evidence="2" id="KW-0813">Transport</keyword>
<dbReference type="SUPFAM" id="SSF103473">
    <property type="entry name" value="MFS general substrate transporter"/>
    <property type="match status" value="1"/>
</dbReference>
<feature type="transmembrane region" description="Helical" evidence="6">
    <location>
        <begin position="61"/>
        <end position="79"/>
    </location>
</feature>
<dbReference type="Gene3D" id="1.20.1250.20">
    <property type="entry name" value="MFS general substrate transporter like domains"/>
    <property type="match status" value="1"/>
</dbReference>
<evidence type="ECO:0000256" key="1">
    <source>
        <dbReference type="ARBA" id="ARBA00004127"/>
    </source>
</evidence>
<keyword evidence="5 6" id="KW-0472">Membrane</keyword>
<evidence type="ECO:0000313" key="9">
    <source>
        <dbReference type="Proteomes" id="UP000001072"/>
    </source>
</evidence>
<name>F4RRE1_MELLP</name>
<dbReference type="InterPro" id="IPR036259">
    <property type="entry name" value="MFS_trans_sf"/>
</dbReference>
<accession>F4RRE1</accession>
<feature type="transmembrane region" description="Helical" evidence="6">
    <location>
        <begin position="85"/>
        <end position="109"/>
    </location>
</feature>
<dbReference type="STRING" id="747676.F4RRE1"/>
<dbReference type="OrthoDB" id="3437016at2759"/>
<organism evidence="9">
    <name type="scientific">Melampsora larici-populina (strain 98AG31 / pathotype 3-4-7)</name>
    <name type="common">Poplar leaf rust fungus</name>
    <dbReference type="NCBI Taxonomy" id="747676"/>
    <lineage>
        <taxon>Eukaryota</taxon>
        <taxon>Fungi</taxon>
        <taxon>Dikarya</taxon>
        <taxon>Basidiomycota</taxon>
        <taxon>Pucciniomycotina</taxon>
        <taxon>Pucciniomycetes</taxon>
        <taxon>Pucciniales</taxon>
        <taxon>Melampsoraceae</taxon>
        <taxon>Melampsora</taxon>
    </lineage>
</organism>
<dbReference type="eggNOG" id="KOG0254">
    <property type="taxonomic scope" value="Eukaryota"/>
</dbReference>
<keyword evidence="4 6" id="KW-1133">Transmembrane helix</keyword>
<dbReference type="PANTHER" id="PTHR23501">
    <property type="entry name" value="MAJOR FACILITATOR SUPERFAMILY"/>
    <property type="match status" value="1"/>
</dbReference>
<dbReference type="PROSITE" id="PS50850">
    <property type="entry name" value="MFS"/>
    <property type="match status" value="1"/>
</dbReference>
<evidence type="ECO:0000256" key="6">
    <source>
        <dbReference type="SAM" id="Phobius"/>
    </source>
</evidence>
<feature type="domain" description="Major facilitator superfamily (MFS) profile" evidence="7">
    <location>
        <begin position="1"/>
        <end position="470"/>
    </location>
</feature>
<dbReference type="GO" id="GO:0012505">
    <property type="term" value="C:endomembrane system"/>
    <property type="evidence" value="ECO:0007669"/>
    <property type="project" value="UniProtKB-SubCell"/>
</dbReference>
<comment type="subcellular location">
    <subcellularLocation>
        <location evidence="1">Endomembrane system</location>
        <topology evidence="1">Multi-pass membrane protein</topology>
    </subcellularLocation>
</comment>
<dbReference type="GO" id="GO:0015174">
    <property type="term" value="F:basic amino acid transmembrane transporter activity"/>
    <property type="evidence" value="ECO:0007669"/>
    <property type="project" value="TreeGrafter"/>
</dbReference>
<dbReference type="Proteomes" id="UP000001072">
    <property type="component" value="Unassembled WGS sequence"/>
</dbReference>
<reference evidence="9" key="1">
    <citation type="journal article" date="2011" name="Proc. Natl. Acad. Sci. U.S.A.">
        <title>Obligate biotrophy features unraveled by the genomic analysis of rust fungi.</title>
        <authorList>
            <person name="Duplessis S."/>
            <person name="Cuomo C.A."/>
            <person name="Lin Y.-C."/>
            <person name="Aerts A."/>
            <person name="Tisserant E."/>
            <person name="Veneault-Fourrey C."/>
            <person name="Joly D.L."/>
            <person name="Hacquard S."/>
            <person name="Amselem J."/>
            <person name="Cantarel B.L."/>
            <person name="Chiu R."/>
            <person name="Coutinho P.M."/>
            <person name="Feau N."/>
            <person name="Field M."/>
            <person name="Frey P."/>
            <person name="Gelhaye E."/>
            <person name="Goldberg J."/>
            <person name="Grabherr M.G."/>
            <person name="Kodira C.D."/>
            <person name="Kohler A."/>
            <person name="Kuees U."/>
            <person name="Lindquist E.A."/>
            <person name="Lucas S.M."/>
            <person name="Mago R."/>
            <person name="Mauceli E."/>
            <person name="Morin E."/>
            <person name="Murat C."/>
            <person name="Pangilinan J.L."/>
            <person name="Park R."/>
            <person name="Pearson M."/>
            <person name="Quesneville H."/>
            <person name="Rouhier N."/>
            <person name="Sakthikumar S."/>
            <person name="Salamov A.A."/>
            <person name="Schmutz J."/>
            <person name="Selles B."/>
            <person name="Shapiro H."/>
            <person name="Tanguay P."/>
            <person name="Tuskan G.A."/>
            <person name="Henrissat B."/>
            <person name="Van de Peer Y."/>
            <person name="Rouze P."/>
            <person name="Ellis J.G."/>
            <person name="Dodds P.N."/>
            <person name="Schein J.E."/>
            <person name="Zhong S."/>
            <person name="Hamelin R.C."/>
            <person name="Grigoriev I.V."/>
            <person name="Szabo L.J."/>
            <person name="Martin F."/>
        </authorList>
    </citation>
    <scope>NUCLEOTIDE SEQUENCE [LARGE SCALE GENOMIC DNA]</scope>
    <source>
        <strain evidence="9">98AG31 / pathotype 3-4-7</strain>
    </source>
</reference>
<feature type="transmembrane region" description="Helical" evidence="6">
    <location>
        <begin position="447"/>
        <end position="465"/>
    </location>
</feature>
<keyword evidence="9" id="KW-1185">Reference proteome</keyword>
<feature type="transmembrane region" description="Helical" evidence="6">
    <location>
        <begin position="312"/>
        <end position="331"/>
    </location>
</feature>
<feature type="transmembrane region" description="Helical" evidence="6">
    <location>
        <begin position="30"/>
        <end position="49"/>
    </location>
</feature>
<gene>
    <name evidence="8" type="ORF">MELLADRAFT_37062</name>
</gene>
<dbReference type="RefSeq" id="XP_007411802.1">
    <property type="nucleotide sequence ID" value="XM_007411740.1"/>
</dbReference>
<evidence type="ECO:0000256" key="3">
    <source>
        <dbReference type="ARBA" id="ARBA00022692"/>
    </source>
</evidence>
<evidence type="ECO:0000256" key="5">
    <source>
        <dbReference type="ARBA" id="ARBA00023136"/>
    </source>
</evidence>
<feature type="transmembrane region" description="Helical" evidence="6">
    <location>
        <begin position="121"/>
        <end position="140"/>
    </location>
</feature>
<feature type="transmembrane region" description="Helical" evidence="6">
    <location>
        <begin position="249"/>
        <end position="267"/>
    </location>
</feature>
<feature type="transmembrane region" description="Helical" evidence="6">
    <location>
        <begin position="212"/>
        <end position="228"/>
    </location>
</feature>
<dbReference type="InParanoid" id="F4RRE1"/>
<feature type="transmembrane region" description="Helical" evidence="6">
    <location>
        <begin position="337"/>
        <end position="358"/>
    </location>
</feature>
<dbReference type="AlphaFoldDB" id="F4RRE1"/>
<feature type="transmembrane region" description="Helical" evidence="6">
    <location>
        <begin position="146"/>
        <end position="168"/>
    </location>
</feature>
<evidence type="ECO:0000256" key="4">
    <source>
        <dbReference type="ARBA" id="ARBA00022989"/>
    </source>
</evidence>
<dbReference type="PANTHER" id="PTHR23501:SF191">
    <property type="entry name" value="VACUOLAR BASIC AMINO ACID TRANSPORTER 4"/>
    <property type="match status" value="1"/>
</dbReference>
<feature type="transmembrane region" description="Helical" evidence="6">
    <location>
        <begin position="188"/>
        <end position="206"/>
    </location>
</feature>
<dbReference type="EMBL" id="GL883115">
    <property type="protein sequence ID" value="EGG05049.1"/>
    <property type="molecule type" value="Genomic_DNA"/>
</dbReference>
<dbReference type="GO" id="GO:0005886">
    <property type="term" value="C:plasma membrane"/>
    <property type="evidence" value="ECO:0007669"/>
    <property type="project" value="TreeGrafter"/>
</dbReference>
<dbReference type="FunCoup" id="F4RRE1">
    <property type="interactions" value="18"/>
</dbReference>
<dbReference type="GeneID" id="18927607"/>
<protein>
    <recommendedName>
        <fullName evidence="7">Major facilitator superfamily (MFS) profile domain-containing protein</fullName>
    </recommendedName>
</protein>
<keyword evidence="3 6" id="KW-0812">Transmembrane</keyword>
<dbReference type="InterPro" id="IPR020846">
    <property type="entry name" value="MFS_dom"/>
</dbReference>
<dbReference type="VEuPathDB" id="FungiDB:MELLADRAFT_37062"/>
<sequence length="472" mass="50753">LSVFLGALDSTIVATLSSSIASSFSAANEVSWLATSYLLSLSATSALYGRLSNLVGRRLSLFIALTLFTIGTIACGLSTSMNSFILARFVAGMGGGGVMTTSSIIASDLVPLNRRGVVQGLANICFGAGAALGAPLGGWLADGLGWRYAFIVQVPVLVLAMGMVAYLIDYRCEGEAVDKAELIRRIDWWGSLTLVLWVSFPLSCFWTDPRVYLTLLSFICFFVVFVYIEARVASEPVLPIKLLKLKSPSSIACTFFLISVLYMYPMYLETVASQTSSQAGLHLVPNSIAIAFGSLLAGLMIRLTSRHRTPTIIGTVVFGTGSAIMVASGLQQAWAQWIAIVPIGFGFAWVATSLLVGLMTSVSTEEMAIATALTYLFRYTGQVVGVAISGAILQNVLVRELHARITGPGSLEIIDKIRKQSSIVSHLPTETLRLIAKESYSKGLMKVFEWNLILSGLAILTTFFIDESTVER</sequence>
<dbReference type="KEGG" id="mlr:MELLADRAFT_37062"/>
<proteinExistence type="predicted"/>